<evidence type="ECO:0000256" key="1">
    <source>
        <dbReference type="SAM" id="Coils"/>
    </source>
</evidence>
<accession>A0A431W6L4</accession>
<dbReference type="AlphaFoldDB" id="A0A431W6L4"/>
<evidence type="ECO:0000256" key="2">
    <source>
        <dbReference type="SAM" id="MobiDB-lite"/>
    </source>
</evidence>
<comment type="caution">
    <text evidence="3">The sequence shown here is derived from an EMBL/GenBank/DDBJ whole genome shotgun (WGS) entry which is preliminary data.</text>
</comment>
<keyword evidence="4" id="KW-1185">Reference proteome</keyword>
<dbReference type="Pfam" id="PF19776">
    <property type="entry name" value="DUF6262"/>
    <property type="match status" value="1"/>
</dbReference>
<name>A0A431W6L4_9BACI</name>
<sequence length="127" mass="14932">MANNNPKIDKLIDNSKQKSKITKQKAEEALKKMIKKQMKINFNSVSEEAHVSKSFLYKDKDLRARIETLRSQQEGLPSPRQVKRNMSNESKDVIIATLRKKIEKLEDENKKLKNQLQKDLNDFYKEL</sequence>
<protein>
    <submittedName>
        <fullName evidence="3">Transposase</fullName>
    </submittedName>
</protein>
<proteinExistence type="predicted"/>
<dbReference type="OrthoDB" id="1707883at2"/>
<evidence type="ECO:0000313" key="4">
    <source>
        <dbReference type="Proteomes" id="UP000271374"/>
    </source>
</evidence>
<evidence type="ECO:0000313" key="3">
    <source>
        <dbReference type="EMBL" id="RTR31132.1"/>
    </source>
</evidence>
<reference evidence="3 4" key="1">
    <citation type="submission" date="2018-12" db="EMBL/GenBank/DDBJ databases">
        <title>Bacillus yapensis draft genome sequence.</title>
        <authorList>
            <person name="Yu L."/>
            <person name="Xu X."/>
            <person name="Tang X."/>
        </authorList>
    </citation>
    <scope>NUCLEOTIDE SEQUENCE [LARGE SCALE GENOMIC DNA]</scope>
    <source>
        <strain evidence="3 4">XXST-01</strain>
    </source>
</reference>
<feature type="compositionally biased region" description="Basic and acidic residues" evidence="2">
    <location>
        <begin position="7"/>
        <end position="16"/>
    </location>
</feature>
<dbReference type="InterPro" id="IPR046229">
    <property type="entry name" value="TnpC-like"/>
</dbReference>
<dbReference type="EMBL" id="RXNT01000009">
    <property type="protein sequence ID" value="RTR31132.1"/>
    <property type="molecule type" value="Genomic_DNA"/>
</dbReference>
<feature type="region of interest" description="Disordered" evidence="2">
    <location>
        <begin position="1"/>
        <end position="22"/>
    </location>
</feature>
<keyword evidence="1" id="KW-0175">Coiled coil</keyword>
<dbReference type="Proteomes" id="UP000271374">
    <property type="component" value="Unassembled WGS sequence"/>
</dbReference>
<feature type="coiled-coil region" evidence="1">
    <location>
        <begin position="88"/>
        <end position="122"/>
    </location>
</feature>
<dbReference type="RefSeq" id="WP_126409021.1">
    <property type="nucleotide sequence ID" value="NZ_RXNT01000009.1"/>
</dbReference>
<organism evidence="3 4">
    <name type="scientific">Bacillus yapensis</name>
    <dbReference type="NCBI Taxonomy" id="2492960"/>
    <lineage>
        <taxon>Bacteria</taxon>
        <taxon>Bacillati</taxon>
        <taxon>Bacillota</taxon>
        <taxon>Bacilli</taxon>
        <taxon>Bacillales</taxon>
        <taxon>Bacillaceae</taxon>
        <taxon>Bacillus</taxon>
    </lineage>
</organism>
<gene>
    <name evidence="3" type="ORF">EKG37_12645</name>
</gene>